<reference evidence="2 3" key="1">
    <citation type="journal article" date="2014" name="Genome Biol. Evol.">
        <title>The secreted proteins of Achlya hypogyna and Thraustotheca clavata identify the ancestral oomycete secretome and reveal gene acquisitions by horizontal gene transfer.</title>
        <authorList>
            <person name="Misner I."/>
            <person name="Blouin N."/>
            <person name="Leonard G."/>
            <person name="Richards T.A."/>
            <person name="Lane C.E."/>
        </authorList>
    </citation>
    <scope>NUCLEOTIDE SEQUENCE [LARGE SCALE GENOMIC DNA]</scope>
    <source>
        <strain evidence="2 3">ATCC 48635</strain>
    </source>
</reference>
<gene>
    <name evidence="2" type="ORF">ACHHYP_07673</name>
</gene>
<feature type="transmembrane region" description="Helical" evidence="1">
    <location>
        <begin position="7"/>
        <end position="31"/>
    </location>
</feature>
<dbReference type="EMBL" id="JNBR01001413">
    <property type="protein sequence ID" value="OQR88039.1"/>
    <property type="molecule type" value="Genomic_DNA"/>
</dbReference>
<sequence>MVWFLDVLGALYIVGSCTLSALALVLFSPYMENCMYWPKFEAHDTFSLLTAVLNAQLPLLPGNKLVSLDLLAPSAGIVGLAASFGVNPAYPRLVVYQELNTLPVAIAGLRHLDTPFVNYMLTSYCWVDLDRRWALAHTSKRLERCRQQDADNGAVYLEAVLRNIDMGSWLNQNEDKFMGLIANAVVASGVDGASWVRAIMVHEILSIADELAHWMVNGLTRFQLQFGNRVQIGIDEQITVQNAFGGTTVFSIKSIPAVDRGASWTSATMMHGLANDFTAINGNQSLVMNSSQWFGAIDPTQIEANAVGLPLGQMHQLIHDRIGALGDIDLRWIAPPLDLITTVSAFNDAVFTQLDADNNFYSAFMALPSISVTIAPLQWLDPALLYTSGNPMCGHGTPLPFVQRAFGFDDACGTEAPFAITVMPFNGLFSMLMLNGTTTNVCAQLPSQTEVCVLMLAKLARAMSALSPPMIPRPDLVSLNLSKMQFVLNRSELSIQLISVLDDDYAFFGWIHMYDWAMNMREVVSFEGDRQTLNLVSYANPPMSSVGTSLESSLGAYLWYVSGLVTLVLAVLAVVILGFYICSRPSTVRWWHFNRIVSAVWLNRSILLARSLTATLCLATAPIEPSITRTSVARLAHVSRSPVASLMLANEATWFAYVVHDFMHPVMSGRTSFYAPPSAWLATAVIATVDILAPVQMTVDMHRICSMKNMDWQVYCNSATIAIGSPTRMGFVFSFQCAATLVCFALAIALVPVPPRISSPSALLHASVFIFDRPQQKTTEGVDRVTAAMGGLFYFSFRGVPYVFNVNLWRFIAADAVGAYRVPLSTNRRVLVEGSTSKPLAPATVRHRWYLRASLRHLLLALGFTYLVCTLTSNILYYSVVANDLSNDYGWAGFNSTGAMAFLANAFNRQLLVATSVPDFALDSPANGDLSQLYNGTTTTIVWAESSARRQLFTPRPLADIVRDLRAMNPCMLPWMFTQYCWLDLNRTWAMAATERRQERCATMTANGAVHLESALRNVNNWTVWDSCWGTSFEIGFGTYLRSSDSGQRWLTSLQSPALSVADEVAYWATFNITSFVLQWQNYKTPGMIDTISIQSALGWQYPLQLSNSLGAYHTKQHTSLKMYWSLASDLWAIATNSTVLGGSSLL</sequence>
<dbReference type="Proteomes" id="UP000243579">
    <property type="component" value="Unassembled WGS sequence"/>
</dbReference>
<feature type="transmembrane region" description="Helical" evidence="1">
    <location>
        <begin position="672"/>
        <end position="693"/>
    </location>
</feature>
<protein>
    <recommendedName>
        <fullName evidence="4">Transmembrane protein</fullName>
    </recommendedName>
</protein>
<comment type="caution">
    <text evidence="2">The sequence shown here is derived from an EMBL/GenBank/DDBJ whole genome shotgun (WGS) entry which is preliminary data.</text>
</comment>
<feature type="transmembrane region" description="Helical" evidence="1">
    <location>
        <begin position="557"/>
        <end position="581"/>
    </location>
</feature>
<feature type="non-terminal residue" evidence="2">
    <location>
        <position position="1147"/>
    </location>
</feature>
<name>A0A1V9YQK3_ACHHY</name>
<evidence type="ECO:0008006" key="4">
    <source>
        <dbReference type="Google" id="ProtNLM"/>
    </source>
</evidence>
<feature type="transmembrane region" description="Helical" evidence="1">
    <location>
        <begin position="731"/>
        <end position="751"/>
    </location>
</feature>
<evidence type="ECO:0000313" key="3">
    <source>
        <dbReference type="Proteomes" id="UP000243579"/>
    </source>
</evidence>
<accession>A0A1V9YQK3</accession>
<feature type="transmembrane region" description="Helical" evidence="1">
    <location>
        <begin position="858"/>
        <end position="877"/>
    </location>
</feature>
<keyword evidence="1" id="KW-0812">Transmembrane</keyword>
<evidence type="ECO:0000313" key="2">
    <source>
        <dbReference type="EMBL" id="OQR88039.1"/>
    </source>
</evidence>
<organism evidence="2 3">
    <name type="scientific">Achlya hypogyna</name>
    <name type="common">Oomycete</name>
    <name type="synonym">Protoachlya hypogyna</name>
    <dbReference type="NCBI Taxonomy" id="1202772"/>
    <lineage>
        <taxon>Eukaryota</taxon>
        <taxon>Sar</taxon>
        <taxon>Stramenopiles</taxon>
        <taxon>Oomycota</taxon>
        <taxon>Saprolegniomycetes</taxon>
        <taxon>Saprolegniales</taxon>
        <taxon>Achlyaceae</taxon>
        <taxon>Achlya</taxon>
    </lineage>
</organism>
<keyword evidence="1" id="KW-0472">Membrane</keyword>
<dbReference type="OrthoDB" id="64754at2759"/>
<keyword evidence="1" id="KW-1133">Transmembrane helix</keyword>
<feature type="transmembrane region" description="Helical" evidence="1">
    <location>
        <begin position="643"/>
        <end position="660"/>
    </location>
</feature>
<evidence type="ECO:0000256" key="1">
    <source>
        <dbReference type="SAM" id="Phobius"/>
    </source>
</evidence>
<keyword evidence="3" id="KW-1185">Reference proteome</keyword>
<dbReference type="AlphaFoldDB" id="A0A1V9YQK3"/>
<proteinExistence type="predicted"/>